<evidence type="ECO:0000313" key="1">
    <source>
        <dbReference type="EMBL" id="PSI00401.1"/>
    </source>
</evidence>
<dbReference type="InterPro" id="IPR046501">
    <property type="entry name" value="DUF6679"/>
</dbReference>
<protein>
    <submittedName>
        <fullName evidence="1">Uncharacterized protein</fullName>
    </submittedName>
</protein>
<gene>
    <name evidence="1" type="ORF">C7K08_13355</name>
</gene>
<keyword evidence="2" id="KW-1185">Reference proteome</keyword>
<proteinExistence type="predicted"/>
<name>A0A2P7EB06_9SYNE</name>
<dbReference type="AlphaFoldDB" id="A0A2P7EB06"/>
<sequence length="101" mass="11901">MLQRKLYQFSAEQRPVWVFLRDQQRWIEQARILEIEGDCVTLRYDAEEEDELHSWEEIVRIDSIGAVSTRLAFFSRSAASEDLMVAEQDECPEAEQLKPQP</sequence>
<dbReference type="Pfam" id="PF20384">
    <property type="entry name" value="DUF6679"/>
    <property type="match status" value="1"/>
</dbReference>
<reference evidence="2" key="1">
    <citation type="submission" date="2018-03" db="EMBL/GenBank/DDBJ databases">
        <title>Ecological and genomic features of two cosmopolitan and abundant freshwater picocyanobacteria.</title>
        <authorList>
            <person name="Cabello-Yeves P.J."/>
            <person name="Picazo A."/>
            <person name="Camacho A."/>
            <person name="Callieri C."/>
            <person name="Rosselli R."/>
            <person name="Roda-Garcia J."/>
            <person name="Coutinho F.H."/>
            <person name="Rodriguez-Valera F."/>
        </authorList>
    </citation>
    <scope>NUCLEOTIDE SEQUENCE [LARGE SCALE GENOMIC DNA]</scope>
    <source>
        <strain evidence="2">Tous</strain>
    </source>
</reference>
<comment type="caution">
    <text evidence="1">The sequence shown here is derived from an EMBL/GenBank/DDBJ whole genome shotgun (WGS) entry which is preliminary data.</text>
</comment>
<dbReference type="Proteomes" id="UP000240206">
    <property type="component" value="Unassembled WGS sequence"/>
</dbReference>
<organism evidence="1 2">
    <name type="scientific">Synechococcus lacustris str. Tous</name>
    <dbReference type="NCBI Taxonomy" id="1910958"/>
    <lineage>
        <taxon>Bacteria</taxon>
        <taxon>Bacillati</taxon>
        <taxon>Cyanobacteriota</taxon>
        <taxon>Cyanophyceae</taxon>
        <taxon>Synechococcales</taxon>
        <taxon>Synechococcaceae</taxon>
        <taxon>Synechococcus</taxon>
    </lineage>
</organism>
<dbReference type="RefSeq" id="WP_106501043.1">
    <property type="nucleotide sequence ID" value="NZ_PXVC01000136.1"/>
</dbReference>
<evidence type="ECO:0000313" key="2">
    <source>
        <dbReference type="Proteomes" id="UP000240206"/>
    </source>
</evidence>
<accession>A0A2P7EB06</accession>
<dbReference type="STRING" id="1910958.BTM30_08525"/>
<dbReference type="EMBL" id="PXVC01000136">
    <property type="protein sequence ID" value="PSI00401.1"/>
    <property type="molecule type" value="Genomic_DNA"/>
</dbReference>